<accession>A0A221P4I0</accession>
<dbReference type="STRING" id="1355015.LK06_025685"/>
<organism evidence="1 2">
    <name type="scientific">Streptomyces pluripotens</name>
    <dbReference type="NCBI Taxonomy" id="1355015"/>
    <lineage>
        <taxon>Bacteria</taxon>
        <taxon>Bacillati</taxon>
        <taxon>Actinomycetota</taxon>
        <taxon>Actinomycetes</taxon>
        <taxon>Kitasatosporales</taxon>
        <taxon>Streptomycetaceae</taxon>
        <taxon>Streptomyces</taxon>
    </lineage>
</organism>
<protein>
    <submittedName>
        <fullName evidence="1">Uncharacterized protein</fullName>
    </submittedName>
</protein>
<dbReference type="EMBL" id="CP022433">
    <property type="protein sequence ID" value="ASN27034.1"/>
    <property type="molecule type" value="Genomic_DNA"/>
</dbReference>
<dbReference type="KEGG" id="splu:LK06_025685"/>
<evidence type="ECO:0000313" key="2">
    <source>
        <dbReference type="Proteomes" id="UP000031501"/>
    </source>
</evidence>
<sequence>MGLRIGPADLSGWWGRRAFVTGLAVLVIAHLAGGDGLACRPVVGQQAGVRSASLTSLSSRPYEAWRYGARRAR</sequence>
<gene>
    <name evidence="1" type="ORF">LK07_26845</name>
</gene>
<name>A0A221P4I0_9ACTN</name>
<keyword evidence="2" id="KW-1185">Reference proteome</keyword>
<reference evidence="1 2" key="1">
    <citation type="submission" date="2017-07" db="EMBL/GenBank/DDBJ databases">
        <title>Genome sequence of Streptomyces pluripotens MUSC 137T.</title>
        <authorList>
            <person name="Ser H.-L."/>
            <person name="Lee L.-H."/>
        </authorList>
    </citation>
    <scope>NUCLEOTIDE SEQUENCE [LARGE SCALE GENOMIC DNA]</scope>
    <source>
        <strain evidence="1 2">MUSC 137</strain>
    </source>
</reference>
<dbReference type="AlphaFoldDB" id="A0A221P4I0"/>
<proteinExistence type="predicted"/>
<evidence type="ECO:0000313" key="1">
    <source>
        <dbReference type="EMBL" id="ASN27034.1"/>
    </source>
</evidence>
<dbReference type="Proteomes" id="UP000031501">
    <property type="component" value="Chromosome"/>
</dbReference>